<dbReference type="EMBL" id="BAABGJ010000075">
    <property type="protein sequence ID" value="GAA4351385.1"/>
    <property type="molecule type" value="Genomic_DNA"/>
</dbReference>
<reference evidence="2" key="1">
    <citation type="journal article" date="2019" name="Int. J. Syst. Evol. Microbiol.">
        <title>The Global Catalogue of Microorganisms (GCM) 10K type strain sequencing project: providing services to taxonomists for standard genome sequencing and annotation.</title>
        <authorList>
            <consortium name="The Broad Institute Genomics Platform"/>
            <consortium name="The Broad Institute Genome Sequencing Center for Infectious Disease"/>
            <person name="Wu L."/>
            <person name="Ma J."/>
        </authorList>
    </citation>
    <scope>NUCLEOTIDE SEQUENCE [LARGE SCALE GENOMIC DNA]</scope>
    <source>
        <strain evidence="2">JCM 17804</strain>
    </source>
</reference>
<organism evidence="1 2">
    <name type="scientific">Variovorax defluvii</name>
    <dbReference type="NCBI Taxonomy" id="913761"/>
    <lineage>
        <taxon>Bacteria</taxon>
        <taxon>Pseudomonadati</taxon>
        <taxon>Pseudomonadota</taxon>
        <taxon>Betaproteobacteria</taxon>
        <taxon>Burkholderiales</taxon>
        <taxon>Comamonadaceae</taxon>
        <taxon>Variovorax</taxon>
    </lineage>
</organism>
<evidence type="ECO:0008006" key="3">
    <source>
        <dbReference type="Google" id="ProtNLM"/>
    </source>
</evidence>
<evidence type="ECO:0000313" key="1">
    <source>
        <dbReference type="EMBL" id="GAA4351385.1"/>
    </source>
</evidence>
<dbReference type="Proteomes" id="UP001500975">
    <property type="component" value="Unassembled WGS sequence"/>
</dbReference>
<comment type="caution">
    <text evidence="1">The sequence shown here is derived from an EMBL/GenBank/DDBJ whole genome shotgun (WGS) entry which is preliminary data.</text>
</comment>
<evidence type="ECO:0000313" key="2">
    <source>
        <dbReference type="Proteomes" id="UP001500975"/>
    </source>
</evidence>
<gene>
    <name evidence="1" type="ORF">GCM10023165_39510</name>
</gene>
<name>A0ABP8I4U9_9BURK</name>
<proteinExistence type="predicted"/>
<keyword evidence="2" id="KW-1185">Reference proteome</keyword>
<sequence length="92" mass="10058">MNCEAIHCVDTHTIRFAIYPDGLDGPRITAHISEAALRGLEDAPAAEDIDLTAACEAHFEFIEAKALERYRETPSLPILLEAEDLSACALPH</sequence>
<accession>A0ABP8I4U9</accession>
<dbReference type="RefSeq" id="WP_345540047.1">
    <property type="nucleotide sequence ID" value="NZ_BAABGJ010000075.1"/>
</dbReference>
<protein>
    <recommendedName>
        <fullName evidence="3">DUF1488 family protein</fullName>
    </recommendedName>
</protein>